<dbReference type="InterPro" id="IPR051956">
    <property type="entry name" value="eIF2B_epsilon"/>
</dbReference>
<dbReference type="GO" id="GO:0005851">
    <property type="term" value="C:eukaryotic translation initiation factor 2B complex"/>
    <property type="evidence" value="ECO:0007669"/>
    <property type="project" value="TreeGrafter"/>
</dbReference>
<name>A0A0L0CY23_PLAFA</name>
<evidence type="ECO:0000313" key="1">
    <source>
        <dbReference type="EMBL" id="KNC37360.1"/>
    </source>
</evidence>
<sequence>MKKEVDFNLCYEEEKKNLIGLLIENNFDEVFEPLASESLRFFLPMNGLCLIDYQEFQRSKKRFNDLDIEIIKMKKENLLKIFTSKFLLIGAIKKKKNLFMLPKDYLRSKI</sequence>
<reference evidence="2" key="1">
    <citation type="submission" date="2015-07" db="EMBL/GenBank/DDBJ databases">
        <title>Annotation of Plasmodium falciparum RAJ116.</title>
        <authorList>
            <consortium name="The Broad Institute Genome Sequencing Platform"/>
            <person name="Volkman S.K."/>
            <person name="Neafsey D.E."/>
            <person name="Dash A.P."/>
            <person name="Chitnis C.E."/>
            <person name="Hartl D.L."/>
            <person name="Young S.K."/>
            <person name="Zeng Q."/>
            <person name="Koehrsen M."/>
            <person name="Alvarado L."/>
            <person name="Berlin A."/>
            <person name="Borenstein D."/>
            <person name="Chapman S.B."/>
            <person name="Chen Z."/>
            <person name="Engels R."/>
            <person name="Freedman E."/>
            <person name="Gellesch M."/>
            <person name="Goldberg J."/>
            <person name="Griggs A."/>
            <person name="Gujja S."/>
            <person name="Heilman E.R."/>
            <person name="Heiman D.I."/>
            <person name="Howarth C."/>
            <person name="Jen D."/>
            <person name="Larson L."/>
            <person name="Mehta T."/>
            <person name="Neiman D."/>
            <person name="Park D."/>
            <person name="Pearson M."/>
            <person name="Roberts A."/>
            <person name="Saif S."/>
            <person name="Shea T."/>
            <person name="Shenoy N."/>
            <person name="Sisk P."/>
            <person name="Stolte C."/>
            <person name="Sykes S."/>
            <person name="Walk T."/>
            <person name="White J."/>
            <person name="Yandava C."/>
            <person name="Haas B."/>
            <person name="Henn M.R."/>
            <person name="Nusbaum C."/>
            <person name="Birren B."/>
        </authorList>
    </citation>
    <scope>NUCLEOTIDE SEQUENCE [LARGE SCALE GENOMIC DNA]</scope>
    <source>
        <strain evidence="2">RAJ116</strain>
    </source>
</reference>
<dbReference type="EMBL" id="GG664487">
    <property type="protein sequence ID" value="KNC37360.1"/>
    <property type="molecule type" value="Genomic_DNA"/>
</dbReference>
<evidence type="ECO:0000313" key="2">
    <source>
        <dbReference type="Proteomes" id="UP000054566"/>
    </source>
</evidence>
<dbReference type="OrthoDB" id="424572at2759"/>
<dbReference type="GO" id="GO:0031369">
    <property type="term" value="F:translation initiation factor binding"/>
    <property type="evidence" value="ECO:0007669"/>
    <property type="project" value="TreeGrafter"/>
</dbReference>
<dbReference type="PANTHER" id="PTHR45887:SF1">
    <property type="entry name" value="TRANSLATION INITIATION FACTOR EIF-2B SUBUNIT EPSILON"/>
    <property type="match status" value="1"/>
</dbReference>
<reference evidence="2" key="2">
    <citation type="submission" date="2015-07" db="EMBL/GenBank/DDBJ databases">
        <title>The genome sequence of Plasmodium falciparum RAJ116.</title>
        <authorList>
            <consortium name="The Broad Institute Genome Sequencing Platform"/>
            <person name="Volkman S.K."/>
            <person name="Neafsey D.E."/>
            <person name="Dash A.P."/>
            <person name="Chitnis C.E."/>
            <person name="Hartl D.L."/>
            <person name="Young S.K."/>
            <person name="Kodira C.D."/>
            <person name="Zeng Q."/>
            <person name="Koehrsen M."/>
            <person name="Godfrey P."/>
            <person name="Alvarado L."/>
            <person name="Berlin A."/>
            <person name="Borenstein D."/>
            <person name="Chen Z."/>
            <person name="Engels R."/>
            <person name="Freedman E."/>
            <person name="Gellesch M."/>
            <person name="Goldberg J."/>
            <person name="Griggs A."/>
            <person name="Gujja S."/>
            <person name="Heiman D."/>
            <person name="Hepburn T."/>
            <person name="Howarth C."/>
            <person name="Jen D."/>
            <person name="Larson L."/>
            <person name="Lewis B."/>
            <person name="Mehta T."/>
            <person name="Park D."/>
            <person name="Pearson M."/>
            <person name="Roberts A."/>
            <person name="Saif S."/>
            <person name="Shea T."/>
            <person name="Shenoy N."/>
            <person name="Sisk P."/>
            <person name="Stolte C."/>
            <person name="Sykes S."/>
            <person name="Walk T."/>
            <person name="White J."/>
            <person name="Yandava C."/>
            <person name="Wirth D.F."/>
            <person name="Nusbaum C."/>
            <person name="Birren B."/>
        </authorList>
    </citation>
    <scope>NUCLEOTIDE SEQUENCE [LARGE SCALE GENOMIC DNA]</scope>
    <source>
        <strain evidence="2">RAJ116</strain>
    </source>
</reference>
<gene>
    <name evidence="1" type="ORF">PFLG_01606</name>
</gene>
<dbReference type="GO" id="GO:0005085">
    <property type="term" value="F:guanyl-nucleotide exchange factor activity"/>
    <property type="evidence" value="ECO:0007669"/>
    <property type="project" value="TreeGrafter"/>
</dbReference>
<proteinExistence type="predicted"/>
<dbReference type="Proteomes" id="UP000054566">
    <property type="component" value="Unassembled WGS sequence"/>
</dbReference>
<accession>A0A0L0CY23</accession>
<dbReference type="AlphaFoldDB" id="A0A0L0CY23"/>
<dbReference type="PANTHER" id="PTHR45887">
    <property type="entry name" value="TRANSLATION INITIATION FACTOR EIF-2B SUBUNIT EPSILON"/>
    <property type="match status" value="1"/>
</dbReference>
<dbReference type="GO" id="GO:0003743">
    <property type="term" value="F:translation initiation factor activity"/>
    <property type="evidence" value="ECO:0007669"/>
    <property type="project" value="TreeGrafter"/>
</dbReference>
<protein>
    <submittedName>
        <fullName evidence="1">Uncharacterized protein</fullName>
    </submittedName>
</protein>
<organism evidence="1 2">
    <name type="scientific">Plasmodium falciparum RAJ116</name>
    <dbReference type="NCBI Taxonomy" id="580058"/>
    <lineage>
        <taxon>Eukaryota</taxon>
        <taxon>Sar</taxon>
        <taxon>Alveolata</taxon>
        <taxon>Apicomplexa</taxon>
        <taxon>Aconoidasida</taxon>
        <taxon>Haemosporida</taxon>
        <taxon>Plasmodiidae</taxon>
        <taxon>Plasmodium</taxon>
        <taxon>Plasmodium (Laverania)</taxon>
    </lineage>
</organism>